<dbReference type="InParanoid" id="A0A6I9UY18"/>
<evidence type="ECO:0000313" key="3">
    <source>
        <dbReference type="Proteomes" id="UP001652620"/>
    </source>
</evidence>
<dbReference type="AlphaFoldDB" id="A0A6I9UY18"/>
<dbReference type="GeneID" id="105223530"/>
<dbReference type="Proteomes" id="UP001652620">
    <property type="component" value="Chromosome 4"/>
</dbReference>
<feature type="signal peptide" evidence="2">
    <location>
        <begin position="1"/>
        <end position="26"/>
    </location>
</feature>
<proteinExistence type="predicted"/>
<keyword evidence="3" id="KW-1185">Reference proteome</keyword>
<accession>A0A6I9UY18</accession>
<dbReference type="OrthoDB" id="10313200at2759"/>
<evidence type="ECO:0000313" key="4">
    <source>
        <dbReference type="RefSeq" id="XP_011199571.2"/>
    </source>
</evidence>
<evidence type="ECO:0000256" key="2">
    <source>
        <dbReference type="SAM" id="SignalP"/>
    </source>
</evidence>
<keyword evidence="2" id="KW-0732">Signal</keyword>
<feature type="region of interest" description="Disordered" evidence="1">
    <location>
        <begin position="44"/>
        <end position="78"/>
    </location>
</feature>
<dbReference type="RefSeq" id="XP_011199571.2">
    <property type="nucleotide sequence ID" value="XM_011201269.4"/>
</dbReference>
<protein>
    <submittedName>
        <fullName evidence="4">Uncharacterized protein LOC105223530</fullName>
    </submittedName>
</protein>
<name>A0A6I9UY18_BACDO</name>
<dbReference type="KEGG" id="bdr:105223530"/>
<organism evidence="3 4">
    <name type="scientific">Bactrocera dorsalis</name>
    <name type="common">Oriental fruit fly</name>
    <name type="synonym">Dacus dorsalis</name>
    <dbReference type="NCBI Taxonomy" id="27457"/>
    <lineage>
        <taxon>Eukaryota</taxon>
        <taxon>Metazoa</taxon>
        <taxon>Ecdysozoa</taxon>
        <taxon>Arthropoda</taxon>
        <taxon>Hexapoda</taxon>
        <taxon>Insecta</taxon>
        <taxon>Pterygota</taxon>
        <taxon>Neoptera</taxon>
        <taxon>Endopterygota</taxon>
        <taxon>Diptera</taxon>
        <taxon>Brachycera</taxon>
        <taxon>Muscomorpha</taxon>
        <taxon>Tephritoidea</taxon>
        <taxon>Tephritidae</taxon>
        <taxon>Bactrocera</taxon>
        <taxon>Bactrocera</taxon>
    </lineage>
</organism>
<evidence type="ECO:0000256" key="1">
    <source>
        <dbReference type="SAM" id="MobiDB-lite"/>
    </source>
</evidence>
<gene>
    <name evidence="4" type="primary">LOC105223530</name>
</gene>
<sequence length="109" mass="12341">MASEKNWVYVLIGACLLLSLVSYTTGKSATDDNLAQTSIRKARSALPQYPKQYPPNHLPKYPRYPPDDDEIMPHHDPPQMEVVLNSQPIKVREKAGQEPQHIMANIPSY</sequence>
<reference evidence="4" key="1">
    <citation type="submission" date="2025-08" db="UniProtKB">
        <authorList>
            <consortium name="RefSeq"/>
        </authorList>
    </citation>
    <scope>IDENTIFICATION</scope>
    <source>
        <tissue evidence="4">Adult</tissue>
    </source>
</reference>
<feature type="chain" id="PRO_5046292681" evidence="2">
    <location>
        <begin position="27"/>
        <end position="109"/>
    </location>
</feature>